<dbReference type="InterPro" id="IPR050261">
    <property type="entry name" value="FrsA_esterase"/>
</dbReference>
<evidence type="ECO:0000313" key="2">
    <source>
        <dbReference type="EMBL" id="QDL56219.1"/>
    </source>
</evidence>
<name>A0A515EU92_9BURK</name>
<dbReference type="InterPro" id="IPR029058">
    <property type="entry name" value="AB_hydrolase_fold"/>
</dbReference>
<dbReference type="AlphaFoldDB" id="A0A515EU92"/>
<gene>
    <name evidence="2" type="ORF">EXZ61_19785</name>
</gene>
<evidence type="ECO:0000259" key="1">
    <source>
        <dbReference type="Pfam" id="PF12146"/>
    </source>
</evidence>
<dbReference type="PIRSF" id="PIRSF037442">
    <property type="entry name" value="UCP037442_abhydr"/>
    <property type="match status" value="1"/>
</dbReference>
<dbReference type="KEGG" id="rhg:EXZ61_19785"/>
<dbReference type="InterPro" id="IPR022742">
    <property type="entry name" value="Hydrolase_4"/>
</dbReference>
<sequence>MSFAPTAAAAYSPSRFARTALESPDQGHLHAHLPFQDAPNPQAEVVGKVAVQFAATDGHPVHGHWFAPQHQAAHAVAVMAPATGVPQRYYHAFARWLAARGYAVLCFDYRGMGQSGNARGRTGMREWVRHDLSGALACAKAHSTQTDPHLPVLWVGHSLGGNGLPLVQGIEHIDAAITLGSQFGYWKLWPRGWHRQVTRVFYGHWVPLCVRLTGRLPGWALGGGEALPGPAALDWSRWGMSPGYFRDDAGCQGWYQPEQFKGHMQLWSIDDDKTFGPVDAVDALAACYAESAGQVERLHLHPRAVGRKAIGHFGVFQRAAEKEIWPLLMQHIEAKVPRLRPAVGAAS</sequence>
<dbReference type="EMBL" id="CP036282">
    <property type="protein sequence ID" value="QDL56219.1"/>
    <property type="molecule type" value="Genomic_DNA"/>
</dbReference>
<dbReference type="RefSeq" id="WP_142813652.1">
    <property type="nucleotide sequence ID" value="NZ_CP036282.1"/>
</dbReference>
<keyword evidence="3" id="KW-1185">Reference proteome</keyword>
<feature type="domain" description="Serine aminopeptidase S33" evidence="1">
    <location>
        <begin position="88"/>
        <end position="202"/>
    </location>
</feature>
<dbReference type="PANTHER" id="PTHR22946">
    <property type="entry name" value="DIENELACTONE HYDROLASE DOMAIN-CONTAINING PROTEIN-RELATED"/>
    <property type="match status" value="1"/>
</dbReference>
<evidence type="ECO:0000313" key="3">
    <source>
        <dbReference type="Proteomes" id="UP000317365"/>
    </source>
</evidence>
<accession>A0A515EU92</accession>
<reference evidence="3" key="2">
    <citation type="journal article" date="2020" name="Int. J. Syst. Evol. Microbiol.">
        <title>Genomic insights into a novel species Rhodoferax aquaticus sp. nov., isolated from freshwater.</title>
        <authorList>
            <person name="Li T."/>
            <person name="Zhuo Y."/>
            <person name="Jin C.Z."/>
            <person name="Wu X."/>
            <person name="Ko S.R."/>
            <person name="Jin F.J."/>
            <person name="Ahn C.Y."/>
            <person name="Oh H.M."/>
            <person name="Lee H.G."/>
            <person name="Jin L."/>
        </authorList>
    </citation>
    <scope>NUCLEOTIDE SEQUENCE [LARGE SCALE GENOMIC DNA]</scope>
    <source>
        <strain evidence="3">Gr-4</strain>
    </source>
</reference>
<protein>
    <recommendedName>
        <fullName evidence="1">Serine aminopeptidase S33 domain-containing protein</fullName>
    </recommendedName>
</protein>
<dbReference type="Proteomes" id="UP000317365">
    <property type="component" value="Chromosome"/>
</dbReference>
<organism evidence="2 3">
    <name type="scientific">Rhodoferax aquaticus</name>
    <dbReference type="NCBI Taxonomy" id="2527691"/>
    <lineage>
        <taxon>Bacteria</taxon>
        <taxon>Pseudomonadati</taxon>
        <taxon>Pseudomonadota</taxon>
        <taxon>Betaproteobacteria</taxon>
        <taxon>Burkholderiales</taxon>
        <taxon>Comamonadaceae</taxon>
        <taxon>Rhodoferax</taxon>
    </lineage>
</organism>
<proteinExistence type="predicted"/>
<dbReference type="Pfam" id="PF12146">
    <property type="entry name" value="Hydrolase_4"/>
    <property type="match status" value="1"/>
</dbReference>
<dbReference type="InterPro" id="IPR017208">
    <property type="entry name" value="UCP037442_abhydr"/>
</dbReference>
<reference evidence="3" key="1">
    <citation type="submission" date="2019-02" db="EMBL/GenBank/DDBJ databases">
        <title>Complete genome sequence of Rhodoferax sp. Gr-4.</title>
        <authorList>
            <person name="Jin L."/>
        </authorList>
    </citation>
    <scope>NUCLEOTIDE SEQUENCE [LARGE SCALE GENOMIC DNA]</scope>
    <source>
        <strain evidence="3">Gr-4</strain>
    </source>
</reference>
<dbReference type="Gene3D" id="3.40.50.1820">
    <property type="entry name" value="alpha/beta hydrolase"/>
    <property type="match status" value="1"/>
</dbReference>
<dbReference type="SUPFAM" id="SSF53474">
    <property type="entry name" value="alpha/beta-Hydrolases"/>
    <property type="match status" value="1"/>
</dbReference>